<evidence type="ECO:0000259" key="2">
    <source>
        <dbReference type="PROSITE" id="PS50048"/>
    </source>
</evidence>
<feature type="domain" description="Zn(2)-C6 fungal-type" evidence="2">
    <location>
        <begin position="12"/>
        <end position="42"/>
    </location>
</feature>
<dbReference type="Pfam" id="PF00172">
    <property type="entry name" value="Zn_clus"/>
    <property type="match status" value="1"/>
</dbReference>
<keyword evidence="1" id="KW-0539">Nucleus</keyword>
<dbReference type="AlphaFoldDB" id="A0A9P9JWP5"/>
<protein>
    <recommendedName>
        <fullName evidence="2">Zn(2)-C6 fungal-type domain-containing protein</fullName>
    </recommendedName>
</protein>
<dbReference type="SUPFAM" id="SSF57701">
    <property type="entry name" value="Zn2/Cys6 DNA-binding domain"/>
    <property type="match status" value="1"/>
</dbReference>
<dbReference type="OrthoDB" id="4685598at2759"/>
<dbReference type="PROSITE" id="PS00463">
    <property type="entry name" value="ZN2_CY6_FUNGAL_1"/>
    <property type="match status" value="1"/>
</dbReference>
<dbReference type="CDD" id="cd00067">
    <property type="entry name" value="GAL4"/>
    <property type="match status" value="1"/>
</dbReference>
<comment type="caution">
    <text evidence="3">The sequence shown here is derived from an EMBL/GenBank/DDBJ whole genome shotgun (WGS) entry which is preliminary data.</text>
</comment>
<proteinExistence type="predicted"/>
<dbReference type="GO" id="GO:0008270">
    <property type="term" value="F:zinc ion binding"/>
    <property type="evidence" value="ECO:0007669"/>
    <property type="project" value="InterPro"/>
</dbReference>
<evidence type="ECO:0000313" key="4">
    <source>
        <dbReference type="Proteomes" id="UP000736672"/>
    </source>
</evidence>
<name>A0A9P9JWP5_FUSSL</name>
<dbReference type="InterPro" id="IPR036864">
    <property type="entry name" value="Zn2-C6_fun-type_DNA-bd_sf"/>
</dbReference>
<keyword evidence="4" id="KW-1185">Reference proteome</keyword>
<dbReference type="GO" id="GO:0000981">
    <property type="term" value="F:DNA-binding transcription factor activity, RNA polymerase II-specific"/>
    <property type="evidence" value="ECO:0007669"/>
    <property type="project" value="InterPro"/>
</dbReference>
<dbReference type="Proteomes" id="UP000736672">
    <property type="component" value="Unassembled WGS sequence"/>
</dbReference>
<dbReference type="PROSITE" id="PS50048">
    <property type="entry name" value="ZN2_CY6_FUNGAL_2"/>
    <property type="match status" value="1"/>
</dbReference>
<reference evidence="3" key="1">
    <citation type="journal article" date="2021" name="Nat. Commun.">
        <title>Genetic determinants of endophytism in the Arabidopsis root mycobiome.</title>
        <authorList>
            <person name="Mesny F."/>
            <person name="Miyauchi S."/>
            <person name="Thiergart T."/>
            <person name="Pickel B."/>
            <person name="Atanasova L."/>
            <person name="Karlsson M."/>
            <person name="Huettel B."/>
            <person name="Barry K.W."/>
            <person name="Haridas S."/>
            <person name="Chen C."/>
            <person name="Bauer D."/>
            <person name="Andreopoulos W."/>
            <person name="Pangilinan J."/>
            <person name="LaButti K."/>
            <person name="Riley R."/>
            <person name="Lipzen A."/>
            <person name="Clum A."/>
            <person name="Drula E."/>
            <person name="Henrissat B."/>
            <person name="Kohler A."/>
            <person name="Grigoriev I.V."/>
            <person name="Martin F.M."/>
            <person name="Hacquard S."/>
        </authorList>
    </citation>
    <scope>NUCLEOTIDE SEQUENCE</scope>
    <source>
        <strain evidence="3">FSSC 5 MPI-SDFR-AT-0091</strain>
    </source>
</reference>
<dbReference type="PANTHER" id="PTHR47785">
    <property type="entry name" value="ZN(II)2CYS6 TRANSCRIPTION FACTOR (EUROFUNG)-RELATED-RELATED"/>
    <property type="match status" value="1"/>
</dbReference>
<sequence length="411" mass="45921">MGDYQRKRSIVACDVCRRRRTKCDGERPKCGFCQAHEAHCAYQAVPEPPPSRLEVDIAGIRERLDHIIELLASDQRSSDTRSCPLPAAEARYESDDPDFPVIILQRRTMMLVLGLDQNTGAWLSNMERSTRLSSNQHQAGLSRMMLLLQPHGVSSTLQAFSERVHVWLPILTSDFYDSFSQCISGQCPTPSDTCLAMLVMALGSFAAVDSIMIALDQRPDAVFFAEAAASLPDVLLDFSVQSLQYLIPFTVYHMCLIRPCQAHDYVIMASARAQNMLKIYFYGANTKSIEDTIPSSSIQIFGTGLDVAPAYFLAAIAMRRMLRRCITSVSKSAEGGLRYASVVVKELELQYFACKAMLYWPAVYQTIKLGSAGEELLPYCAEFFYAYVSFILAAIRSLRTCILNTWTLAAR</sequence>
<dbReference type="InterPro" id="IPR053181">
    <property type="entry name" value="EcdB-like_regulator"/>
</dbReference>
<evidence type="ECO:0000256" key="1">
    <source>
        <dbReference type="ARBA" id="ARBA00023242"/>
    </source>
</evidence>
<dbReference type="EMBL" id="JAGTJS010000020">
    <property type="protein sequence ID" value="KAH7240432.1"/>
    <property type="molecule type" value="Genomic_DNA"/>
</dbReference>
<evidence type="ECO:0000313" key="3">
    <source>
        <dbReference type="EMBL" id="KAH7240432.1"/>
    </source>
</evidence>
<dbReference type="CDD" id="cd12148">
    <property type="entry name" value="fungal_TF_MHR"/>
    <property type="match status" value="1"/>
</dbReference>
<accession>A0A9P9JWP5</accession>
<gene>
    <name evidence="3" type="ORF">B0J15DRAFT_538073</name>
</gene>
<dbReference type="Gene3D" id="4.10.240.10">
    <property type="entry name" value="Zn(2)-C6 fungal-type DNA-binding domain"/>
    <property type="match status" value="1"/>
</dbReference>
<organism evidence="3 4">
    <name type="scientific">Fusarium solani</name>
    <name type="common">Filamentous fungus</name>
    <dbReference type="NCBI Taxonomy" id="169388"/>
    <lineage>
        <taxon>Eukaryota</taxon>
        <taxon>Fungi</taxon>
        <taxon>Dikarya</taxon>
        <taxon>Ascomycota</taxon>
        <taxon>Pezizomycotina</taxon>
        <taxon>Sordariomycetes</taxon>
        <taxon>Hypocreomycetidae</taxon>
        <taxon>Hypocreales</taxon>
        <taxon>Nectriaceae</taxon>
        <taxon>Fusarium</taxon>
        <taxon>Fusarium solani species complex</taxon>
    </lineage>
</organism>
<dbReference type="SMART" id="SM00066">
    <property type="entry name" value="GAL4"/>
    <property type="match status" value="1"/>
</dbReference>
<dbReference type="InterPro" id="IPR001138">
    <property type="entry name" value="Zn2Cys6_DnaBD"/>
</dbReference>
<dbReference type="PANTHER" id="PTHR47785:SF3">
    <property type="entry name" value="ZN(2)-C6 FUNGAL-TYPE DOMAIN-CONTAINING PROTEIN"/>
    <property type="match status" value="1"/>
</dbReference>